<feature type="region of interest" description="Disordered" evidence="1">
    <location>
        <begin position="1"/>
        <end position="37"/>
    </location>
</feature>
<accession>A0A0D0C8B9</accession>
<evidence type="ECO:0000313" key="2">
    <source>
        <dbReference type="EMBL" id="KIK79187.1"/>
    </source>
</evidence>
<dbReference type="HOGENOM" id="CLU_1300065_0_0_1"/>
<dbReference type="EMBL" id="KN826353">
    <property type="protein sequence ID" value="KIK79187.1"/>
    <property type="molecule type" value="Genomic_DNA"/>
</dbReference>
<dbReference type="AlphaFoldDB" id="A0A0D0C8B9"/>
<feature type="compositionally biased region" description="Polar residues" evidence="1">
    <location>
        <begin position="10"/>
        <end position="20"/>
    </location>
</feature>
<dbReference type="Proteomes" id="UP000054538">
    <property type="component" value="Unassembled WGS sequence"/>
</dbReference>
<name>A0A0D0C8B9_9AGAM</name>
<protein>
    <submittedName>
        <fullName evidence="2">Uncharacterized protein</fullName>
    </submittedName>
</protein>
<gene>
    <name evidence="2" type="ORF">PAXRUDRAFT_16464</name>
</gene>
<evidence type="ECO:0000313" key="3">
    <source>
        <dbReference type="Proteomes" id="UP000054538"/>
    </source>
</evidence>
<reference evidence="3" key="2">
    <citation type="submission" date="2015-01" db="EMBL/GenBank/DDBJ databases">
        <title>Evolutionary Origins and Diversification of the Mycorrhizal Mutualists.</title>
        <authorList>
            <consortium name="DOE Joint Genome Institute"/>
            <consortium name="Mycorrhizal Genomics Consortium"/>
            <person name="Kohler A."/>
            <person name="Kuo A."/>
            <person name="Nagy L.G."/>
            <person name="Floudas D."/>
            <person name="Copeland A."/>
            <person name="Barry K.W."/>
            <person name="Cichocki N."/>
            <person name="Veneault-Fourrey C."/>
            <person name="LaButti K."/>
            <person name="Lindquist E.A."/>
            <person name="Lipzen A."/>
            <person name="Lundell T."/>
            <person name="Morin E."/>
            <person name="Murat C."/>
            <person name="Riley R."/>
            <person name="Ohm R."/>
            <person name="Sun H."/>
            <person name="Tunlid A."/>
            <person name="Henrissat B."/>
            <person name="Grigoriev I.V."/>
            <person name="Hibbett D.S."/>
            <person name="Martin F."/>
        </authorList>
    </citation>
    <scope>NUCLEOTIDE SEQUENCE [LARGE SCALE GENOMIC DNA]</scope>
    <source>
        <strain evidence="3">Ve08.2h10</strain>
    </source>
</reference>
<dbReference type="OrthoDB" id="3266683at2759"/>
<feature type="compositionally biased region" description="Basic and acidic residues" evidence="1">
    <location>
        <begin position="27"/>
        <end position="37"/>
    </location>
</feature>
<organism evidence="2 3">
    <name type="scientific">Paxillus rubicundulus Ve08.2h10</name>
    <dbReference type="NCBI Taxonomy" id="930991"/>
    <lineage>
        <taxon>Eukaryota</taxon>
        <taxon>Fungi</taxon>
        <taxon>Dikarya</taxon>
        <taxon>Basidiomycota</taxon>
        <taxon>Agaricomycotina</taxon>
        <taxon>Agaricomycetes</taxon>
        <taxon>Agaricomycetidae</taxon>
        <taxon>Boletales</taxon>
        <taxon>Paxilineae</taxon>
        <taxon>Paxillaceae</taxon>
        <taxon>Paxillus</taxon>
    </lineage>
</organism>
<dbReference type="InParanoid" id="A0A0D0C8B9"/>
<keyword evidence="3" id="KW-1185">Reference proteome</keyword>
<sequence length="212" mass="23373">MAKAPHTPKKSTLISASKPASKQGKRPNKEKSWTDDDPKKSCAVILWAKSGNFHLTDALLTLIEDSVTWKGALGFDRGAINDPMPTGKGAIEKKFSWYLWMSALMGSSPVLSWKAISNSRSYLDLAVLGVDDDADEDETEHCTPTPMVDEDVALRSIEPLSLCGNLPSDKLEDEEEEVVFLPKIKLTVPAKHATESPAVSQYAKKHKLHKTW</sequence>
<reference evidence="2 3" key="1">
    <citation type="submission" date="2014-04" db="EMBL/GenBank/DDBJ databases">
        <authorList>
            <consortium name="DOE Joint Genome Institute"/>
            <person name="Kuo A."/>
            <person name="Kohler A."/>
            <person name="Jargeat P."/>
            <person name="Nagy L.G."/>
            <person name="Floudas D."/>
            <person name="Copeland A."/>
            <person name="Barry K.W."/>
            <person name="Cichocki N."/>
            <person name="Veneault-Fourrey C."/>
            <person name="LaButti K."/>
            <person name="Lindquist E.A."/>
            <person name="Lipzen A."/>
            <person name="Lundell T."/>
            <person name="Morin E."/>
            <person name="Murat C."/>
            <person name="Sun H."/>
            <person name="Tunlid A."/>
            <person name="Henrissat B."/>
            <person name="Grigoriev I.V."/>
            <person name="Hibbett D.S."/>
            <person name="Martin F."/>
            <person name="Nordberg H.P."/>
            <person name="Cantor M.N."/>
            <person name="Hua S.X."/>
        </authorList>
    </citation>
    <scope>NUCLEOTIDE SEQUENCE [LARGE SCALE GENOMIC DNA]</scope>
    <source>
        <strain evidence="2 3">Ve08.2h10</strain>
    </source>
</reference>
<evidence type="ECO:0000256" key="1">
    <source>
        <dbReference type="SAM" id="MobiDB-lite"/>
    </source>
</evidence>
<proteinExistence type="predicted"/>